<dbReference type="Proteomes" id="UP000030653">
    <property type="component" value="Unassembled WGS sequence"/>
</dbReference>
<keyword evidence="3" id="KW-1185">Reference proteome</keyword>
<feature type="compositionally biased region" description="Basic residues" evidence="1">
    <location>
        <begin position="111"/>
        <end position="120"/>
    </location>
</feature>
<evidence type="ECO:0000256" key="1">
    <source>
        <dbReference type="SAM" id="MobiDB-lite"/>
    </source>
</evidence>
<dbReference type="AlphaFoldDB" id="M5G1H3"/>
<organism evidence="2 3">
    <name type="scientific">Dacryopinax primogenitus (strain DJM 731)</name>
    <name type="common">Brown rot fungus</name>
    <dbReference type="NCBI Taxonomy" id="1858805"/>
    <lineage>
        <taxon>Eukaryota</taxon>
        <taxon>Fungi</taxon>
        <taxon>Dikarya</taxon>
        <taxon>Basidiomycota</taxon>
        <taxon>Agaricomycotina</taxon>
        <taxon>Dacrymycetes</taxon>
        <taxon>Dacrymycetales</taxon>
        <taxon>Dacrymycetaceae</taxon>
        <taxon>Dacryopinax</taxon>
    </lineage>
</organism>
<dbReference type="EMBL" id="JH795861">
    <property type="protein sequence ID" value="EJU02579.1"/>
    <property type="molecule type" value="Genomic_DNA"/>
</dbReference>
<feature type="region of interest" description="Disordered" evidence="1">
    <location>
        <begin position="79"/>
        <end position="144"/>
    </location>
</feature>
<protein>
    <submittedName>
        <fullName evidence="2">Uncharacterized protein</fullName>
    </submittedName>
</protein>
<dbReference type="GeneID" id="63687542"/>
<dbReference type="RefSeq" id="XP_040629473.1">
    <property type="nucleotide sequence ID" value="XM_040772480.1"/>
</dbReference>
<feature type="compositionally biased region" description="Polar residues" evidence="1">
    <location>
        <begin position="22"/>
        <end position="31"/>
    </location>
</feature>
<evidence type="ECO:0000313" key="2">
    <source>
        <dbReference type="EMBL" id="EJU02579.1"/>
    </source>
</evidence>
<feature type="compositionally biased region" description="Pro residues" evidence="1">
    <location>
        <begin position="81"/>
        <end position="90"/>
    </location>
</feature>
<feature type="region of interest" description="Disordered" evidence="1">
    <location>
        <begin position="1"/>
        <end position="31"/>
    </location>
</feature>
<evidence type="ECO:0000313" key="3">
    <source>
        <dbReference type="Proteomes" id="UP000030653"/>
    </source>
</evidence>
<dbReference type="HOGENOM" id="CLU_1796406_0_0_1"/>
<reference evidence="2 3" key="1">
    <citation type="journal article" date="2012" name="Science">
        <title>The Paleozoic origin of enzymatic lignin decomposition reconstructed from 31 fungal genomes.</title>
        <authorList>
            <person name="Floudas D."/>
            <person name="Binder M."/>
            <person name="Riley R."/>
            <person name="Barry K."/>
            <person name="Blanchette R.A."/>
            <person name="Henrissat B."/>
            <person name="Martinez A.T."/>
            <person name="Otillar R."/>
            <person name="Spatafora J.W."/>
            <person name="Yadav J.S."/>
            <person name="Aerts A."/>
            <person name="Benoit I."/>
            <person name="Boyd A."/>
            <person name="Carlson A."/>
            <person name="Copeland A."/>
            <person name="Coutinho P.M."/>
            <person name="de Vries R.P."/>
            <person name="Ferreira P."/>
            <person name="Findley K."/>
            <person name="Foster B."/>
            <person name="Gaskell J."/>
            <person name="Glotzer D."/>
            <person name="Gorecki P."/>
            <person name="Heitman J."/>
            <person name="Hesse C."/>
            <person name="Hori C."/>
            <person name="Igarashi K."/>
            <person name="Jurgens J.A."/>
            <person name="Kallen N."/>
            <person name="Kersten P."/>
            <person name="Kohler A."/>
            <person name="Kuees U."/>
            <person name="Kumar T.K.A."/>
            <person name="Kuo A."/>
            <person name="LaButti K."/>
            <person name="Larrondo L.F."/>
            <person name="Lindquist E."/>
            <person name="Ling A."/>
            <person name="Lombard V."/>
            <person name="Lucas S."/>
            <person name="Lundell T."/>
            <person name="Martin R."/>
            <person name="McLaughlin D.J."/>
            <person name="Morgenstern I."/>
            <person name="Morin E."/>
            <person name="Murat C."/>
            <person name="Nagy L.G."/>
            <person name="Nolan M."/>
            <person name="Ohm R.A."/>
            <person name="Patyshakuliyeva A."/>
            <person name="Rokas A."/>
            <person name="Ruiz-Duenas F.J."/>
            <person name="Sabat G."/>
            <person name="Salamov A."/>
            <person name="Samejima M."/>
            <person name="Schmutz J."/>
            <person name="Slot J.C."/>
            <person name="St John F."/>
            <person name="Stenlid J."/>
            <person name="Sun H."/>
            <person name="Sun S."/>
            <person name="Syed K."/>
            <person name="Tsang A."/>
            <person name="Wiebenga A."/>
            <person name="Young D."/>
            <person name="Pisabarro A."/>
            <person name="Eastwood D.C."/>
            <person name="Martin F."/>
            <person name="Cullen D."/>
            <person name="Grigoriev I.V."/>
            <person name="Hibbett D.S."/>
        </authorList>
    </citation>
    <scope>NUCLEOTIDE SEQUENCE [LARGE SCALE GENOMIC DNA]</scope>
    <source>
        <strain evidence="2 3">DJM-731 SS1</strain>
    </source>
</reference>
<gene>
    <name evidence="2" type="ORF">DACRYDRAFT_21641</name>
</gene>
<feature type="compositionally biased region" description="Pro residues" evidence="1">
    <location>
        <begin position="1"/>
        <end position="13"/>
    </location>
</feature>
<proteinExistence type="predicted"/>
<accession>M5G1H3</accession>
<name>M5G1H3_DACPD</name>
<sequence length="144" mass="15550">MVCQTPRPPPPLPSSNLRSNPCSTNSTPQTRALTPRMSVLVFALFPLPRVKGKHLPAIQRLAPPPRTPAPHTFPIQCILPPSAPRAPPTSPTGAQCILPPLPPQAPGGTLHPRRLAHHQLPHAPPRPQLPACQGRHPTWSSYGR</sequence>